<evidence type="ECO:0000256" key="3">
    <source>
        <dbReference type="ARBA" id="ARBA00022679"/>
    </source>
</evidence>
<gene>
    <name evidence="8" type="ORF">HPP92_022823</name>
</gene>
<dbReference type="Gene3D" id="3.40.50.150">
    <property type="entry name" value="Vaccinia Virus protein VP39"/>
    <property type="match status" value="1"/>
</dbReference>
<feature type="domain" description="Methyltransferase" evidence="7">
    <location>
        <begin position="156"/>
        <end position="283"/>
    </location>
</feature>
<dbReference type="GO" id="GO:0016279">
    <property type="term" value="F:protein-lysine N-methyltransferase activity"/>
    <property type="evidence" value="ECO:0007669"/>
    <property type="project" value="UniProtKB-UniRule"/>
</dbReference>
<evidence type="ECO:0000259" key="7">
    <source>
        <dbReference type="Pfam" id="PF13847"/>
    </source>
</evidence>
<keyword evidence="4 5" id="KW-0949">S-adenosyl-L-methionine</keyword>
<dbReference type="AlphaFoldDB" id="A0A835PSZ6"/>
<dbReference type="Proteomes" id="UP000639772">
    <property type="component" value="Chromosome 12"/>
</dbReference>
<dbReference type="Pfam" id="PF13847">
    <property type="entry name" value="Methyltransf_31"/>
    <property type="match status" value="1"/>
</dbReference>
<dbReference type="PANTHER" id="PTHR12843:SF5">
    <property type="entry name" value="EEF1A LYSINE METHYLTRANSFERASE 2"/>
    <property type="match status" value="1"/>
</dbReference>
<evidence type="ECO:0000313" key="8">
    <source>
        <dbReference type="EMBL" id="KAG0459695.1"/>
    </source>
</evidence>
<keyword evidence="1 5" id="KW-0963">Cytoplasm</keyword>
<feature type="region of interest" description="Disordered" evidence="6">
    <location>
        <begin position="65"/>
        <end position="84"/>
    </location>
</feature>
<organism evidence="8 9">
    <name type="scientific">Vanilla planifolia</name>
    <name type="common">Vanilla</name>
    <dbReference type="NCBI Taxonomy" id="51239"/>
    <lineage>
        <taxon>Eukaryota</taxon>
        <taxon>Viridiplantae</taxon>
        <taxon>Streptophyta</taxon>
        <taxon>Embryophyta</taxon>
        <taxon>Tracheophyta</taxon>
        <taxon>Spermatophyta</taxon>
        <taxon>Magnoliopsida</taxon>
        <taxon>Liliopsida</taxon>
        <taxon>Asparagales</taxon>
        <taxon>Orchidaceae</taxon>
        <taxon>Vanilloideae</taxon>
        <taxon>Vanilleae</taxon>
        <taxon>Vanilla</taxon>
    </lineage>
</organism>
<evidence type="ECO:0000256" key="2">
    <source>
        <dbReference type="ARBA" id="ARBA00022603"/>
    </source>
</evidence>
<dbReference type="PANTHER" id="PTHR12843">
    <property type="entry name" value="PROTEIN-LYSINE N-METHYLTRANSFERASE METTL10"/>
    <property type="match status" value="1"/>
</dbReference>
<reference evidence="8 9" key="1">
    <citation type="journal article" date="2020" name="Nat. Food">
        <title>A phased Vanilla planifolia genome enables genetic improvement of flavour and production.</title>
        <authorList>
            <person name="Hasing T."/>
            <person name="Tang H."/>
            <person name="Brym M."/>
            <person name="Khazi F."/>
            <person name="Huang T."/>
            <person name="Chambers A.H."/>
        </authorList>
    </citation>
    <scope>NUCLEOTIDE SEQUENCE [LARGE SCALE GENOMIC DNA]</scope>
    <source>
        <tissue evidence="8">Leaf</tissue>
    </source>
</reference>
<dbReference type="EC" id="2.1.1.-" evidence="5"/>
<dbReference type="InterPro" id="IPR029063">
    <property type="entry name" value="SAM-dependent_MTases_sf"/>
</dbReference>
<comment type="subcellular location">
    <subcellularLocation>
        <location evidence="5">Cytoplasm</location>
    </subcellularLocation>
</comment>
<evidence type="ECO:0000256" key="6">
    <source>
        <dbReference type="SAM" id="MobiDB-lite"/>
    </source>
</evidence>
<keyword evidence="2 5" id="KW-0489">Methyltransferase</keyword>
<dbReference type="CDD" id="cd02440">
    <property type="entry name" value="AdoMet_MTases"/>
    <property type="match status" value="1"/>
</dbReference>
<comment type="similarity">
    <text evidence="5">Belongs to the class I-like SAM-binding methyltransferase superfamily. EFM4 family.</text>
</comment>
<dbReference type="OrthoDB" id="540004at2759"/>
<dbReference type="EMBL" id="JADCNM010000012">
    <property type="protein sequence ID" value="KAG0459695.1"/>
    <property type="molecule type" value="Genomic_DNA"/>
</dbReference>
<dbReference type="HAMAP" id="MF_03188">
    <property type="entry name" value="Methyltr_EFM4"/>
    <property type="match status" value="1"/>
</dbReference>
<evidence type="ECO:0000256" key="1">
    <source>
        <dbReference type="ARBA" id="ARBA00022490"/>
    </source>
</evidence>
<comment type="caution">
    <text evidence="8">The sequence shown here is derived from an EMBL/GenBank/DDBJ whole genome shotgun (WGS) entry which is preliminary data.</text>
</comment>
<feature type="region of interest" description="Disordered" evidence="6">
    <location>
        <begin position="1"/>
        <end position="29"/>
    </location>
</feature>
<evidence type="ECO:0000256" key="5">
    <source>
        <dbReference type="HAMAP-Rule" id="MF_03188"/>
    </source>
</evidence>
<keyword evidence="3 5" id="KW-0808">Transferase</keyword>
<dbReference type="GO" id="GO:0005737">
    <property type="term" value="C:cytoplasm"/>
    <property type="evidence" value="ECO:0007669"/>
    <property type="project" value="UniProtKB-SubCell"/>
</dbReference>
<dbReference type="GO" id="GO:0032259">
    <property type="term" value="P:methylation"/>
    <property type="evidence" value="ECO:0007669"/>
    <property type="project" value="UniProtKB-KW"/>
</dbReference>
<protein>
    <recommendedName>
        <fullName evidence="5">Protein-lysine N-methyltransferase HPP92_022823</fullName>
        <ecNumber evidence="5">2.1.1.-</ecNumber>
    </recommendedName>
</protein>
<sequence length="321" mass="35470">MAGLRWPPEDSDLPPPRPPPSVDLISDDDRSVAADSWSIKSEYGSTLDDDQRHADAVEVLSSSNLRAASDYNSDKDEPDVNEDEPSMLGLQSYWEASYAEDLANFHEHGHAGEVWFGAEVMDTVVTWTKNLCLNQARVAIDGHSKFAMEYTSNDLSGWNVLDIGTGNGLLLQELFKQGFSDLTGTDFSEGAIELARNLAARNGFSHIKFLIDDVLETKLENKFQLVMDKGTLDAIGLHPDGPVKRLMYWDAVAKLVAPHGILVITSCNKTKDELLHEVDQEAKGSGRDSAFKYLDHVRTYPTIMFGGVEGSRVCTVAFCRK</sequence>
<dbReference type="SUPFAM" id="SSF53335">
    <property type="entry name" value="S-adenosyl-L-methionine-dependent methyltransferases"/>
    <property type="match status" value="1"/>
</dbReference>
<dbReference type="InterPro" id="IPR026635">
    <property type="entry name" value="Efm4/METTL10"/>
</dbReference>
<name>A0A835PSZ6_VANPL</name>
<dbReference type="InterPro" id="IPR025714">
    <property type="entry name" value="Methyltranfer_dom"/>
</dbReference>
<accession>A0A835PSZ6</accession>
<proteinExistence type="inferred from homology"/>
<comment type="function">
    <text evidence="5">S-adenosyl-L-methionine-dependent protein-lysine N-methyltransferase that methylates elongation factor 1-alpha.</text>
</comment>
<evidence type="ECO:0000313" key="9">
    <source>
        <dbReference type="Proteomes" id="UP000639772"/>
    </source>
</evidence>
<evidence type="ECO:0000256" key="4">
    <source>
        <dbReference type="ARBA" id="ARBA00022691"/>
    </source>
</evidence>